<proteinExistence type="predicted"/>
<evidence type="ECO:0000256" key="1">
    <source>
        <dbReference type="SAM" id="MobiDB-lite"/>
    </source>
</evidence>
<dbReference type="PANTHER" id="PTHR37542">
    <property type="entry name" value="HELO DOMAIN-CONTAINING PROTEIN-RELATED"/>
    <property type="match status" value="1"/>
</dbReference>
<evidence type="ECO:0000313" key="5">
    <source>
        <dbReference type="Proteomes" id="UP000779574"/>
    </source>
</evidence>
<feature type="compositionally biased region" description="Basic and acidic residues" evidence="1">
    <location>
        <begin position="255"/>
        <end position="265"/>
    </location>
</feature>
<dbReference type="EMBL" id="JAHFXF010000525">
    <property type="protein sequence ID" value="KAG9686222.1"/>
    <property type="molecule type" value="Genomic_DNA"/>
</dbReference>
<gene>
    <name evidence="3" type="ORF">KCU76_g11166</name>
    <name evidence="4" type="ORF">KCV03_g10049</name>
</gene>
<accession>A0A9P8ECE3</accession>
<sequence length="280" mass="30544">MEATGLGVSVAALAGLFNNVVDSYGYVRLGKCYARDFETSQTKLDLSRLQLSRWGEALGLNAPVAQTTRLPFALGSAGEVAEAEKALGNIVHLLDDAQLLSQRYKARKGPDDTSSLNPNKSNLHQRAHRIVTQRQRNTSLAKRAAWALYRKNDLENLVEDIANLTNQLVNLFPATKLRQQELSAVELAELGDENLPLVRDIADVQDPVLATVAQEALQARGSTYHKPTTRDGAAAHHGDRIHRDYQGPTGGLSHTYHEPLAEGKGTKQHCGNVYGGPDHT</sequence>
<protein>
    <recommendedName>
        <fullName evidence="2">Prion-inhibition and propagation HeLo domain-containing protein</fullName>
    </recommendedName>
</protein>
<dbReference type="Pfam" id="PF14479">
    <property type="entry name" value="HeLo"/>
    <property type="match status" value="1"/>
</dbReference>
<reference evidence="3" key="1">
    <citation type="journal article" date="2021" name="J Fungi (Basel)">
        <title>Virulence traits and population genomics of the black yeast Aureobasidium melanogenum.</title>
        <authorList>
            <person name="Cernosa A."/>
            <person name="Sun X."/>
            <person name="Gostincar C."/>
            <person name="Fang C."/>
            <person name="Gunde-Cimerman N."/>
            <person name="Song Z."/>
        </authorList>
    </citation>
    <scope>NUCLEOTIDE SEQUENCE</scope>
    <source>
        <strain evidence="4">EXF-8016</strain>
        <strain evidence="3">EXF-9911</strain>
    </source>
</reference>
<feature type="domain" description="Prion-inhibition and propagation HeLo" evidence="2">
    <location>
        <begin position="5"/>
        <end position="193"/>
    </location>
</feature>
<dbReference type="PANTHER" id="PTHR37542:SF3">
    <property type="entry name" value="PRION-INHIBITION AND PROPAGATION HELO DOMAIN-CONTAINING PROTEIN"/>
    <property type="match status" value="1"/>
</dbReference>
<dbReference type="InterPro" id="IPR029498">
    <property type="entry name" value="HeLo_dom"/>
</dbReference>
<comment type="caution">
    <text evidence="3">The sequence shown here is derived from an EMBL/GenBank/DDBJ whole genome shotgun (WGS) entry which is preliminary data.</text>
</comment>
<feature type="non-terminal residue" evidence="3">
    <location>
        <position position="280"/>
    </location>
</feature>
<organism evidence="3 5">
    <name type="scientific">Aureobasidium melanogenum</name>
    <name type="common">Aureobasidium pullulans var. melanogenum</name>
    <dbReference type="NCBI Taxonomy" id="46634"/>
    <lineage>
        <taxon>Eukaryota</taxon>
        <taxon>Fungi</taxon>
        <taxon>Dikarya</taxon>
        <taxon>Ascomycota</taxon>
        <taxon>Pezizomycotina</taxon>
        <taxon>Dothideomycetes</taxon>
        <taxon>Dothideomycetidae</taxon>
        <taxon>Dothideales</taxon>
        <taxon>Saccotheciaceae</taxon>
        <taxon>Aureobasidium</taxon>
    </lineage>
</organism>
<evidence type="ECO:0000259" key="2">
    <source>
        <dbReference type="Pfam" id="PF14479"/>
    </source>
</evidence>
<dbReference type="EMBL" id="JAHFYH010000169">
    <property type="protein sequence ID" value="KAH0210442.1"/>
    <property type="molecule type" value="Genomic_DNA"/>
</dbReference>
<dbReference type="AlphaFoldDB" id="A0A9P8ECE3"/>
<dbReference type="InterPro" id="IPR038305">
    <property type="entry name" value="HeLo_sf"/>
</dbReference>
<feature type="compositionally biased region" description="Basic and acidic residues" evidence="1">
    <location>
        <begin position="233"/>
        <end position="245"/>
    </location>
</feature>
<dbReference type="Proteomes" id="UP000767238">
    <property type="component" value="Unassembled WGS sequence"/>
</dbReference>
<feature type="region of interest" description="Disordered" evidence="1">
    <location>
        <begin position="222"/>
        <end position="280"/>
    </location>
</feature>
<evidence type="ECO:0000313" key="4">
    <source>
        <dbReference type="EMBL" id="KAH0210442.1"/>
    </source>
</evidence>
<evidence type="ECO:0000313" key="3">
    <source>
        <dbReference type="EMBL" id="KAG9686222.1"/>
    </source>
</evidence>
<dbReference type="Gene3D" id="1.20.120.1020">
    <property type="entry name" value="Prion-inhibition and propagation, HeLo domain"/>
    <property type="match status" value="1"/>
</dbReference>
<dbReference type="Proteomes" id="UP000779574">
    <property type="component" value="Unassembled WGS sequence"/>
</dbReference>
<reference evidence="3" key="2">
    <citation type="submission" date="2021-08" db="EMBL/GenBank/DDBJ databases">
        <authorList>
            <person name="Gostincar C."/>
            <person name="Sun X."/>
            <person name="Song Z."/>
            <person name="Gunde-Cimerman N."/>
        </authorList>
    </citation>
    <scope>NUCLEOTIDE SEQUENCE</scope>
    <source>
        <strain evidence="4">EXF-8016</strain>
        <strain evidence="3">EXF-9911</strain>
    </source>
</reference>
<name>A0A9P8ECE3_AURME</name>